<keyword evidence="1" id="KW-1133">Transmembrane helix</keyword>
<keyword evidence="3" id="KW-1185">Reference proteome</keyword>
<name>A0ABM5M7U7_FRAST</name>
<organism evidence="2 3">
    <name type="scientific">Francisella salina</name>
    <dbReference type="NCBI Taxonomy" id="573569"/>
    <lineage>
        <taxon>Bacteria</taxon>
        <taxon>Pseudomonadati</taxon>
        <taxon>Pseudomonadota</taxon>
        <taxon>Gammaproteobacteria</taxon>
        <taxon>Thiotrichales</taxon>
        <taxon>Francisellaceae</taxon>
        <taxon>Francisella</taxon>
    </lineage>
</organism>
<evidence type="ECO:0000313" key="3">
    <source>
        <dbReference type="Proteomes" id="UP000000490"/>
    </source>
</evidence>
<dbReference type="InterPro" id="IPR012902">
    <property type="entry name" value="N_methyl_site"/>
</dbReference>
<dbReference type="Proteomes" id="UP000000490">
    <property type="component" value="Chromosome"/>
</dbReference>
<gene>
    <name evidence="2" type="ordered locus">F7308_0332</name>
</gene>
<protein>
    <recommendedName>
        <fullName evidence="4">Type IV fimbrial biogenesis protein PilV</fullName>
    </recommendedName>
</protein>
<evidence type="ECO:0000313" key="2">
    <source>
        <dbReference type="EMBL" id="AEI35260.1"/>
    </source>
</evidence>
<dbReference type="EMBL" id="CP002872">
    <property type="protein sequence ID" value="AEI35260.1"/>
    <property type="molecule type" value="Genomic_DNA"/>
</dbReference>
<feature type="transmembrane region" description="Helical" evidence="1">
    <location>
        <begin position="21"/>
        <end position="39"/>
    </location>
</feature>
<sequence length="241" mass="26213">MRKYKKNLNTKKYKGFTFLEVLIASLLGVFVLIAAFYAIGNILSNAVLSEKKVELVDELEARVDNYMLTGNFDDSAQGNITFSRVDDGSSAIREFVATNPDYSLQAVKRTYSAVTPANDAITQVLGPYMAAVWEIYRSAGATRLDESPELRAAVEQARRDHLDDGGSTMISSGHITNVLLNVGTTAVSSTVPMDNPPIDQANVALRIELRTDADVTSEGLTWHCVAVGGFDGDLLPSWCVL</sequence>
<keyword evidence="1" id="KW-0812">Transmembrane</keyword>
<evidence type="ECO:0000256" key="1">
    <source>
        <dbReference type="SAM" id="Phobius"/>
    </source>
</evidence>
<dbReference type="RefSeq" id="WP_013922112.1">
    <property type="nucleotide sequence ID" value="NC_015696.1"/>
</dbReference>
<evidence type="ECO:0008006" key="4">
    <source>
        <dbReference type="Google" id="ProtNLM"/>
    </source>
</evidence>
<accession>A0ABM5M7U7</accession>
<keyword evidence="1" id="KW-0472">Membrane</keyword>
<reference evidence="2" key="1">
    <citation type="submission" date="2011-05" db="EMBL/GenBank/DDBJ databases">
        <authorList>
            <person name="Kuske C.R."/>
            <person name="Challacombe J.F."/>
            <person name="Siddaramappa S."/>
            <person name="Petersen J.M."/>
            <person name="Bruce D.C."/>
        </authorList>
    </citation>
    <scope>NUCLEOTIDE SEQUENCE</scope>
    <source>
        <strain evidence="2">TX077308</strain>
    </source>
</reference>
<dbReference type="Pfam" id="PF07963">
    <property type="entry name" value="N_methyl"/>
    <property type="match status" value="1"/>
</dbReference>
<proteinExistence type="predicted"/>